<sequence>MRDRLLNMDEKYLSQEAINLLGRIKKKYSEIKLSQYVNWCIIKAIDVRVSSEIIIKHLNTIEKADGYSNTITTELLNNLKNITNKRSITRREENKAYEIMSDIAFIIESSYTSKQRNITIRKGLKNILFNMLRWIKNIF</sequence>
<name>A0ABS4K8I3_9CLOT</name>
<proteinExistence type="predicted"/>
<reference evidence="1 2" key="1">
    <citation type="submission" date="2021-03" db="EMBL/GenBank/DDBJ databases">
        <title>Genomic Encyclopedia of Type Strains, Phase IV (KMG-IV): sequencing the most valuable type-strain genomes for metagenomic binning, comparative biology and taxonomic classification.</title>
        <authorList>
            <person name="Goeker M."/>
        </authorList>
    </citation>
    <scope>NUCLEOTIDE SEQUENCE [LARGE SCALE GENOMIC DNA]</scope>
    <source>
        <strain evidence="1 2">DSM 28650</strain>
    </source>
</reference>
<organism evidence="1 2">
    <name type="scientific">Clostridium punense</name>
    <dbReference type="NCBI Taxonomy" id="1054297"/>
    <lineage>
        <taxon>Bacteria</taxon>
        <taxon>Bacillati</taxon>
        <taxon>Bacillota</taxon>
        <taxon>Clostridia</taxon>
        <taxon>Eubacteriales</taxon>
        <taxon>Clostridiaceae</taxon>
        <taxon>Clostridium</taxon>
    </lineage>
</organism>
<evidence type="ECO:0000313" key="1">
    <source>
        <dbReference type="EMBL" id="MBP2024088.1"/>
    </source>
</evidence>
<gene>
    <name evidence="1" type="ORF">J2Z44_003938</name>
</gene>
<keyword evidence="2" id="KW-1185">Reference proteome</keyword>
<accession>A0ABS4K8I3</accession>
<protein>
    <submittedName>
        <fullName evidence="1">Uncharacterized protein</fullName>
    </submittedName>
</protein>
<comment type="caution">
    <text evidence="1">The sequence shown here is derived from an EMBL/GenBank/DDBJ whole genome shotgun (WGS) entry which is preliminary data.</text>
</comment>
<dbReference type="Proteomes" id="UP001519308">
    <property type="component" value="Unassembled WGS sequence"/>
</dbReference>
<dbReference type="RefSeq" id="WP_021282312.1">
    <property type="nucleotide sequence ID" value="NZ_JAGGLL010000048.1"/>
</dbReference>
<evidence type="ECO:0000313" key="2">
    <source>
        <dbReference type="Proteomes" id="UP001519308"/>
    </source>
</evidence>
<dbReference type="EMBL" id="JAGGLL010000048">
    <property type="protein sequence ID" value="MBP2024088.1"/>
    <property type="molecule type" value="Genomic_DNA"/>
</dbReference>